<reference evidence="2 3" key="1">
    <citation type="submission" date="2019-03" db="EMBL/GenBank/DDBJ databases">
        <title>Genomic Encyclopedia of Archaeal and Bacterial Type Strains, Phase II (KMG-II): from individual species to whole genera.</title>
        <authorList>
            <person name="Goeker M."/>
        </authorList>
    </citation>
    <scope>NUCLEOTIDE SEQUENCE [LARGE SCALE GENOMIC DNA]</scope>
    <source>
        <strain evidence="2 3">DSM 28323</strain>
    </source>
</reference>
<dbReference type="AlphaFoldDB" id="A0A4R6IJU3"/>
<comment type="caution">
    <text evidence="2">The sequence shown here is derived from an EMBL/GenBank/DDBJ whole genome shotgun (WGS) entry which is preliminary data.</text>
</comment>
<evidence type="ECO:0000313" key="3">
    <source>
        <dbReference type="Proteomes" id="UP000295741"/>
    </source>
</evidence>
<dbReference type="OrthoDB" id="647516at2"/>
<dbReference type="EMBL" id="SNWP01000018">
    <property type="protein sequence ID" value="TDO22271.1"/>
    <property type="molecule type" value="Genomic_DNA"/>
</dbReference>
<accession>A0A4R6IJU3</accession>
<feature type="chain" id="PRO_5020817228" evidence="1">
    <location>
        <begin position="25"/>
        <end position="228"/>
    </location>
</feature>
<keyword evidence="3" id="KW-1185">Reference proteome</keyword>
<dbReference type="RefSeq" id="WP_133475878.1">
    <property type="nucleotide sequence ID" value="NZ_SNWP01000018.1"/>
</dbReference>
<evidence type="ECO:0000313" key="2">
    <source>
        <dbReference type="EMBL" id="TDO22271.1"/>
    </source>
</evidence>
<organism evidence="2 3">
    <name type="scientific">Sediminibacterium goheungense</name>
    <dbReference type="NCBI Taxonomy" id="1086393"/>
    <lineage>
        <taxon>Bacteria</taxon>
        <taxon>Pseudomonadati</taxon>
        <taxon>Bacteroidota</taxon>
        <taxon>Chitinophagia</taxon>
        <taxon>Chitinophagales</taxon>
        <taxon>Chitinophagaceae</taxon>
        <taxon>Sediminibacterium</taxon>
    </lineage>
</organism>
<sequence length="228" mass="26064">MFKSTFYKFTIASVLWMTVQTLSAQTNETAWSPEQQAELFGYCEKPFLIKQLKISEANADKIGQINNWARLTKIKIQANASDTFATDGEVEEAVIKKYKALGLSGDQFKTLTDRRKQSLSEPCALITVTANKTYDTIAKPQLQLLFRNKFRRTLMDKLEVNGKQADMLIEAEVWKQKEALEIVKIPETNFERIRKAVAMYNDLERKYGFIGITEQQKEGAKAIFKAAE</sequence>
<gene>
    <name evidence="2" type="ORF">BC659_3414</name>
</gene>
<keyword evidence="1" id="KW-0732">Signal</keyword>
<evidence type="ECO:0000256" key="1">
    <source>
        <dbReference type="SAM" id="SignalP"/>
    </source>
</evidence>
<protein>
    <submittedName>
        <fullName evidence="2">Uncharacterized protein</fullName>
    </submittedName>
</protein>
<dbReference type="Proteomes" id="UP000295741">
    <property type="component" value="Unassembled WGS sequence"/>
</dbReference>
<feature type="signal peptide" evidence="1">
    <location>
        <begin position="1"/>
        <end position="24"/>
    </location>
</feature>
<name>A0A4R6IJU3_9BACT</name>
<proteinExistence type="predicted"/>